<comment type="caution">
    <text evidence="1">The sequence shown here is derived from an EMBL/GenBank/DDBJ whole genome shotgun (WGS) entry which is preliminary data.</text>
</comment>
<reference evidence="1 2" key="1">
    <citation type="journal article" date="2018" name="Arch. Microbiol.">
        <title>New insights into the metabolic potential of the phototrophic purple bacterium Rhodopila globiformis DSM 161(T) from its draft genome sequence and evidence for a vanadium-dependent nitrogenase.</title>
        <authorList>
            <person name="Imhoff J.F."/>
            <person name="Rahn T."/>
            <person name="Kunzel S."/>
            <person name="Neulinger S.C."/>
        </authorList>
    </citation>
    <scope>NUCLEOTIDE SEQUENCE [LARGE SCALE GENOMIC DNA]</scope>
    <source>
        <strain evidence="1 2">DSM 16996</strain>
    </source>
</reference>
<evidence type="ECO:0000313" key="1">
    <source>
        <dbReference type="EMBL" id="PPQ30376.1"/>
    </source>
</evidence>
<proteinExistence type="predicted"/>
<name>A0A2S6N6Z0_9HYPH</name>
<gene>
    <name evidence="1" type="ORF">CCR94_12630</name>
</gene>
<dbReference type="EMBL" id="NHSJ01000080">
    <property type="protein sequence ID" value="PPQ30376.1"/>
    <property type="molecule type" value="Genomic_DNA"/>
</dbReference>
<keyword evidence="2" id="KW-1185">Reference proteome</keyword>
<sequence>MIAQQTPGPYAIHPAFNRRHVLIISEVTREPLAQVYHQANAPLFAAAPLLLAQLTFAAARVELANNEGDAILSAWLPDARTAIASAKREVHSSVNLPDVRLIAKETLVALKKATAALAICANYAPEEQKATILSWFDAARAQIRKAEVVGA</sequence>
<dbReference type="Proteomes" id="UP000239089">
    <property type="component" value="Unassembled WGS sequence"/>
</dbReference>
<accession>A0A2S6N6Z0</accession>
<organism evidence="1 2">
    <name type="scientific">Rhodoblastus sphagnicola</name>
    <dbReference type="NCBI Taxonomy" id="333368"/>
    <lineage>
        <taxon>Bacteria</taxon>
        <taxon>Pseudomonadati</taxon>
        <taxon>Pseudomonadota</taxon>
        <taxon>Alphaproteobacteria</taxon>
        <taxon>Hyphomicrobiales</taxon>
        <taxon>Rhodoblastaceae</taxon>
        <taxon>Rhodoblastus</taxon>
    </lineage>
</organism>
<dbReference type="AlphaFoldDB" id="A0A2S6N6Z0"/>
<dbReference type="OrthoDB" id="8420809at2"/>
<evidence type="ECO:0000313" key="2">
    <source>
        <dbReference type="Proteomes" id="UP000239089"/>
    </source>
</evidence>
<protein>
    <submittedName>
        <fullName evidence="1">Uncharacterized protein</fullName>
    </submittedName>
</protein>
<dbReference type="RefSeq" id="WP_104508218.1">
    <property type="nucleotide sequence ID" value="NZ_JACIGC010000036.1"/>
</dbReference>